<reference evidence="2" key="3">
    <citation type="submission" date="2025-09" db="UniProtKB">
        <authorList>
            <consortium name="Ensembl"/>
        </authorList>
    </citation>
    <scope>IDENTIFICATION</scope>
</reference>
<dbReference type="Ensembl" id="ENSOMYT00000131109.1">
    <property type="protein sequence ID" value="ENSOMYP00000142686.1"/>
    <property type="gene ID" value="ENSOMYG00000064514.1"/>
</dbReference>
<keyword evidence="3" id="KW-1185">Reference proteome</keyword>
<dbReference type="Proteomes" id="UP000694395">
    <property type="component" value="Chromosome 3"/>
</dbReference>
<accession>A0A8K9Y365</accession>
<evidence type="ECO:0000313" key="3">
    <source>
        <dbReference type="Proteomes" id="UP000694395"/>
    </source>
</evidence>
<dbReference type="AlphaFoldDB" id="A0A8K9Y365"/>
<reference evidence="2" key="1">
    <citation type="submission" date="2020-07" db="EMBL/GenBank/DDBJ databases">
        <title>A long reads based de novo assembly of the rainbow trout Arlee double haploid line genome.</title>
        <authorList>
            <person name="Gao G."/>
            <person name="Palti Y."/>
        </authorList>
    </citation>
    <scope>NUCLEOTIDE SEQUENCE [LARGE SCALE GENOMIC DNA]</scope>
</reference>
<sequence length="93" mass="9977">MTGRKKSSVMRLGVMRSGLGPRGGAVGPPPSEHAGPPAVSPPRIELPSGLSHLLRRTEMDHEWTSYILCTITFCKPTDQLDSLNSCLPGPDPK</sequence>
<organism evidence="2 3">
    <name type="scientific">Oncorhynchus mykiss</name>
    <name type="common">Rainbow trout</name>
    <name type="synonym">Salmo gairdneri</name>
    <dbReference type="NCBI Taxonomy" id="8022"/>
    <lineage>
        <taxon>Eukaryota</taxon>
        <taxon>Metazoa</taxon>
        <taxon>Chordata</taxon>
        <taxon>Craniata</taxon>
        <taxon>Vertebrata</taxon>
        <taxon>Euteleostomi</taxon>
        <taxon>Actinopterygii</taxon>
        <taxon>Neopterygii</taxon>
        <taxon>Teleostei</taxon>
        <taxon>Protacanthopterygii</taxon>
        <taxon>Salmoniformes</taxon>
        <taxon>Salmonidae</taxon>
        <taxon>Salmoninae</taxon>
        <taxon>Oncorhynchus</taxon>
    </lineage>
</organism>
<protein>
    <submittedName>
        <fullName evidence="2">Uncharacterized protein</fullName>
    </submittedName>
</protein>
<reference evidence="2" key="2">
    <citation type="submission" date="2025-08" db="UniProtKB">
        <authorList>
            <consortium name="Ensembl"/>
        </authorList>
    </citation>
    <scope>IDENTIFICATION</scope>
</reference>
<evidence type="ECO:0000313" key="2">
    <source>
        <dbReference type="Ensembl" id="ENSOMYP00000142686.1"/>
    </source>
</evidence>
<feature type="region of interest" description="Disordered" evidence="1">
    <location>
        <begin position="1"/>
        <end position="43"/>
    </location>
</feature>
<evidence type="ECO:0000256" key="1">
    <source>
        <dbReference type="SAM" id="MobiDB-lite"/>
    </source>
</evidence>
<proteinExistence type="predicted"/>
<name>A0A8K9Y365_ONCMY</name>